<dbReference type="AlphaFoldDB" id="B2IYU2"/>
<dbReference type="InterPro" id="IPR044862">
    <property type="entry name" value="Pro_4_hyd_alph_FE2OG_OXY"/>
</dbReference>
<comment type="similarity">
    <text evidence="1">Belongs to the iron/ascorbate-dependent oxidoreductase family.</text>
</comment>
<keyword evidence="4" id="KW-1185">Reference proteome</keyword>
<evidence type="ECO:0000256" key="1">
    <source>
        <dbReference type="RuleBase" id="RU003682"/>
    </source>
</evidence>
<dbReference type="STRING" id="63737.Npun_F3223"/>
<reference evidence="4" key="1">
    <citation type="submission" date="2008-04" db="EMBL/GenBank/DDBJ databases">
        <title>Complete sequence of chromosome of Nostoc punctiforme ATCC 29133.</title>
        <authorList>
            <consortium name="US DOE Joint Genome Institute"/>
            <person name="Copeland A."/>
            <person name="Lucas S."/>
            <person name="Lapidus A."/>
            <person name="Glavina del Rio T."/>
            <person name="Dalin E."/>
            <person name="Tice H."/>
            <person name="Pitluck S."/>
            <person name="Chain P."/>
            <person name="Malfatti S."/>
            <person name="Shin M."/>
            <person name="Vergez L."/>
            <person name="Schmutz J."/>
            <person name="Larimer F."/>
            <person name="Land M."/>
            <person name="Hauser L."/>
            <person name="Kyrpides N."/>
            <person name="Kim E."/>
            <person name="Meeks J.C."/>
            <person name="Elhai J."/>
            <person name="Campbell E.L."/>
            <person name="Thiel T."/>
            <person name="Longmire J."/>
            <person name="Potts M."/>
            <person name="Atlas R."/>
        </authorList>
    </citation>
    <scope>NUCLEOTIDE SEQUENCE [LARGE SCALE GENOMIC DNA]</scope>
    <source>
        <strain evidence="4">ATCC 29133 / PCC 73102</strain>
    </source>
</reference>
<keyword evidence="1" id="KW-0479">Metal-binding</keyword>
<dbReference type="Proteomes" id="UP000001191">
    <property type="component" value="Chromosome"/>
</dbReference>
<reference evidence="3 4" key="2">
    <citation type="journal article" date="2013" name="Plant Physiol.">
        <title>A Nostoc punctiforme Sugar Transporter Necessary to Establish a Cyanobacterium-Plant Symbiosis.</title>
        <authorList>
            <person name="Ekman M."/>
            <person name="Picossi S."/>
            <person name="Campbell E.L."/>
            <person name="Meeks J.C."/>
            <person name="Flores E."/>
        </authorList>
    </citation>
    <scope>NUCLEOTIDE SEQUENCE [LARGE SCALE GENOMIC DNA]</scope>
    <source>
        <strain evidence="4">ATCC 29133 / PCC 73102</strain>
    </source>
</reference>
<dbReference type="GO" id="GO:0016491">
    <property type="term" value="F:oxidoreductase activity"/>
    <property type="evidence" value="ECO:0007669"/>
    <property type="project" value="UniProtKB-KW"/>
</dbReference>
<dbReference type="HOGENOM" id="CLU_1244151_0_0_3"/>
<dbReference type="GO" id="GO:0046872">
    <property type="term" value="F:metal ion binding"/>
    <property type="evidence" value="ECO:0007669"/>
    <property type="project" value="UniProtKB-KW"/>
</dbReference>
<sequence length="207" mass="23339">MQIIQTPYYSLRAKSFNPDYLKLLQMEILSSPYLAESQLSNDFAGTKGFSIVFQGSEVNQVKEHFPFLQSYLDTVLLPTCNAFYLNPLIIQRGGGIKPHVDSSISGYCKPNTIPKFVSVLYIRVPSDMKGGELVLLKEGVTVGEIQPQANTLLYFQGYMKHSVNKVEASQDRISLVCEQYILDETLLQKIPKFKIESGAYREISPLE</sequence>
<dbReference type="eggNOG" id="ENOG502ZA3D">
    <property type="taxonomic scope" value="Bacteria"/>
</dbReference>
<evidence type="ECO:0000313" key="4">
    <source>
        <dbReference type="Proteomes" id="UP000001191"/>
    </source>
</evidence>
<evidence type="ECO:0000259" key="2">
    <source>
        <dbReference type="PROSITE" id="PS51471"/>
    </source>
</evidence>
<keyword evidence="1" id="KW-0408">Iron</keyword>
<dbReference type="OrthoDB" id="5502081at2"/>
<evidence type="ECO:0000313" key="3">
    <source>
        <dbReference type="EMBL" id="ACC81675.1"/>
    </source>
</evidence>
<dbReference type="EnsemblBacteria" id="ACC81675">
    <property type="protein sequence ID" value="ACC81675"/>
    <property type="gene ID" value="Npun_F3223"/>
</dbReference>
<dbReference type="EMBL" id="CP001037">
    <property type="protein sequence ID" value="ACC81675.1"/>
    <property type="molecule type" value="Genomic_DNA"/>
</dbReference>
<dbReference type="Gene3D" id="2.60.120.620">
    <property type="entry name" value="q2cbj1_9rhob like domain"/>
    <property type="match status" value="1"/>
</dbReference>
<dbReference type="PROSITE" id="PS51471">
    <property type="entry name" value="FE2OG_OXY"/>
    <property type="match status" value="1"/>
</dbReference>
<dbReference type="Pfam" id="PF13640">
    <property type="entry name" value="2OG-FeII_Oxy_3"/>
    <property type="match status" value="1"/>
</dbReference>
<dbReference type="KEGG" id="npu:Npun_F3223"/>
<dbReference type="PhylomeDB" id="B2IYU2"/>
<proteinExistence type="inferred from homology"/>
<accession>B2IYU2</accession>
<organism evidence="3 4">
    <name type="scientific">Nostoc punctiforme (strain ATCC 29133 / PCC 73102)</name>
    <dbReference type="NCBI Taxonomy" id="63737"/>
    <lineage>
        <taxon>Bacteria</taxon>
        <taxon>Bacillati</taxon>
        <taxon>Cyanobacteriota</taxon>
        <taxon>Cyanophyceae</taxon>
        <taxon>Nostocales</taxon>
        <taxon>Nostocaceae</taxon>
        <taxon>Nostoc</taxon>
    </lineage>
</organism>
<keyword evidence="1" id="KW-0560">Oxidoreductase</keyword>
<dbReference type="InterPro" id="IPR005123">
    <property type="entry name" value="Oxoglu/Fe-dep_dioxygenase_dom"/>
</dbReference>
<gene>
    <name evidence="3" type="ordered locus">Npun_F3223</name>
</gene>
<name>B2IYU2_NOSP7</name>
<dbReference type="RefSeq" id="WP_012409654.1">
    <property type="nucleotide sequence ID" value="NC_010628.1"/>
</dbReference>
<protein>
    <recommendedName>
        <fullName evidence="2">Fe2OG dioxygenase domain-containing protein</fullName>
    </recommendedName>
</protein>
<feature type="domain" description="Fe2OG dioxygenase" evidence="2">
    <location>
        <begin position="62"/>
        <end position="181"/>
    </location>
</feature>